<name>A0A0D2BX89_9EURO</name>
<evidence type="ECO:0000313" key="1">
    <source>
        <dbReference type="EMBL" id="KIW42122.1"/>
    </source>
</evidence>
<dbReference type="OrthoDB" id="4117703at2759"/>
<dbReference type="HOGENOM" id="CLU_2049719_0_0_1"/>
<dbReference type="VEuPathDB" id="FungiDB:PV06_05707"/>
<proteinExistence type="predicted"/>
<sequence>MTAKEVVVVLNRTETSPVTSTPAQLTCVFNYVWDGDREVGRAYLSTVNGCSCGAALDDGSGTKSFAGAPVWVTNQLMGGPSFEVSKFALKVGKADKDTKAAIWVKQQDNKEKLLYKSANY</sequence>
<dbReference type="Proteomes" id="UP000053342">
    <property type="component" value="Unassembled WGS sequence"/>
</dbReference>
<gene>
    <name evidence="1" type="ORF">PV06_05707</name>
</gene>
<dbReference type="EMBL" id="KN847336">
    <property type="protein sequence ID" value="KIW42122.1"/>
    <property type="molecule type" value="Genomic_DNA"/>
</dbReference>
<organism evidence="1 2">
    <name type="scientific">Exophiala oligosperma</name>
    <dbReference type="NCBI Taxonomy" id="215243"/>
    <lineage>
        <taxon>Eukaryota</taxon>
        <taxon>Fungi</taxon>
        <taxon>Dikarya</taxon>
        <taxon>Ascomycota</taxon>
        <taxon>Pezizomycotina</taxon>
        <taxon>Eurotiomycetes</taxon>
        <taxon>Chaetothyriomycetidae</taxon>
        <taxon>Chaetothyriales</taxon>
        <taxon>Herpotrichiellaceae</taxon>
        <taxon>Exophiala</taxon>
    </lineage>
</organism>
<protein>
    <submittedName>
        <fullName evidence="1">Uncharacterized protein</fullName>
    </submittedName>
</protein>
<evidence type="ECO:0000313" key="2">
    <source>
        <dbReference type="Proteomes" id="UP000053342"/>
    </source>
</evidence>
<reference evidence="1 2" key="1">
    <citation type="submission" date="2015-01" db="EMBL/GenBank/DDBJ databases">
        <title>The Genome Sequence of Exophiala oligosperma CBS72588.</title>
        <authorList>
            <consortium name="The Broad Institute Genomics Platform"/>
            <person name="Cuomo C."/>
            <person name="de Hoog S."/>
            <person name="Gorbushina A."/>
            <person name="Stielow B."/>
            <person name="Teixiera M."/>
            <person name="Abouelleil A."/>
            <person name="Chapman S.B."/>
            <person name="Priest M."/>
            <person name="Young S.K."/>
            <person name="Wortman J."/>
            <person name="Nusbaum C."/>
            <person name="Birren B."/>
        </authorList>
    </citation>
    <scope>NUCLEOTIDE SEQUENCE [LARGE SCALE GENOMIC DNA]</scope>
    <source>
        <strain evidence="1 2">CBS 72588</strain>
    </source>
</reference>
<accession>A0A0D2BX89</accession>
<dbReference type="GeneID" id="27357781"/>
<dbReference type="AlphaFoldDB" id="A0A0D2BX89"/>
<keyword evidence="2" id="KW-1185">Reference proteome</keyword>
<dbReference type="RefSeq" id="XP_016262338.1">
    <property type="nucleotide sequence ID" value="XM_016406734.1"/>
</dbReference>